<proteinExistence type="predicted"/>
<protein>
    <submittedName>
        <fullName evidence="1">Uncharacterized protein</fullName>
    </submittedName>
</protein>
<accession>M1WT14</accession>
<evidence type="ECO:0000313" key="2">
    <source>
        <dbReference type="Proteomes" id="UP000011724"/>
    </source>
</evidence>
<evidence type="ECO:0000313" key="1">
    <source>
        <dbReference type="EMBL" id="CCH49227.1"/>
    </source>
</evidence>
<organism evidence="1 2">
    <name type="scientific">Pseudodesulfovibrio piezophilus (strain DSM 21447 / JCM 15486 / C1TLV30)</name>
    <name type="common">Desulfovibrio piezophilus</name>
    <dbReference type="NCBI Taxonomy" id="1322246"/>
    <lineage>
        <taxon>Bacteria</taxon>
        <taxon>Pseudomonadati</taxon>
        <taxon>Thermodesulfobacteriota</taxon>
        <taxon>Desulfovibrionia</taxon>
        <taxon>Desulfovibrionales</taxon>
        <taxon>Desulfovibrionaceae</taxon>
    </lineage>
</organism>
<gene>
    <name evidence="1" type="ordered locus">BN4_11992</name>
</gene>
<dbReference type="HOGENOM" id="CLU_2733487_0_0_7"/>
<sequence>MGGIETDGLGYLGRGTCLGVARGVEHKSGAGPGVIALGLVDCHLLHEAEIHMAALYSHAFLIVRQGKIFMV</sequence>
<dbReference type="AlphaFoldDB" id="M1WT14"/>
<reference evidence="2" key="2">
    <citation type="journal article" date="2013" name="Stand. Genomic Sci.">
        <title>Complete genome sequence of Desulfocapsa sulfexigens, a marine deltaproteobacterium specialized in disproportionating inorganic sulfur compounds.</title>
        <authorList>
            <person name="Finster K.W."/>
            <person name="Kjeldsen K.U."/>
            <person name="Kube M."/>
            <person name="Reinhardt R."/>
            <person name="Mussmann M."/>
            <person name="Amann R."/>
            <person name="Schreiber L."/>
        </authorList>
    </citation>
    <scope>NUCLEOTIDE SEQUENCE [LARGE SCALE GENOMIC DNA]</scope>
    <source>
        <strain evidence="2">DSM 10523 / SB164P1</strain>
    </source>
</reference>
<dbReference type="KEGG" id="dpi:BN4_11992"/>
<keyword evidence="2" id="KW-1185">Reference proteome</keyword>
<dbReference type="EMBL" id="FO203427">
    <property type="protein sequence ID" value="CCH49227.1"/>
    <property type="molecule type" value="Genomic_DNA"/>
</dbReference>
<dbReference type="Proteomes" id="UP000011724">
    <property type="component" value="Chromosome"/>
</dbReference>
<name>M1WT14_PSEP2</name>
<reference evidence="1 2" key="1">
    <citation type="journal article" date="2013" name="PLoS ONE">
        <title>The first genomic and proteomic characterization of a deep-sea sulfate reducer: insights into the piezophilic lifestyle of Desulfovibrio piezophilus.</title>
        <authorList>
            <person name="Pradel N."/>
            <person name="Ji B."/>
            <person name="Gimenez G."/>
            <person name="Talla E."/>
            <person name="Lenoble P."/>
            <person name="Garel M."/>
            <person name="Tamburini C."/>
            <person name="Fourquet P."/>
            <person name="Lebrun R."/>
            <person name="Bertin P."/>
            <person name="Denis Y."/>
            <person name="Pophillat M."/>
            <person name="Barbe V."/>
            <person name="Ollivier B."/>
            <person name="Dolla A."/>
        </authorList>
    </citation>
    <scope>NUCLEOTIDE SEQUENCE [LARGE SCALE GENOMIC DNA]</scope>
    <source>
        <strain evidence="2">DSM 10523 / SB164P1</strain>
    </source>
</reference>